<dbReference type="EMBL" id="JXTB01000720">
    <property type="protein sequence ID" value="PON33547.1"/>
    <property type="molecule type" value="Genomic_DNA"/>
</dbReference>
<accession>A0A2P5AAH7</accession>
<reference evidence="2" key="1">
    <citation type="submission" date="2016-06" db="EMBL/GenBank/DDBJ databases">
        <title>Parallel loss of symbiosis genes in relatives of nitrogen-fixing non-legume Parasponia.</title>
        <authorList>
            <person name="Van Velzen R."/>
            <person name="Holmer R."/>
            <person name="Bu F."/>
            <person name="Rutten L."/>
            <person name="Van Zeijl A."/>
            <person name="Liu W."/>
            <person name="Santuari L."/>
            <person name="Cao Q."/>
            <person name="Sharma T."/>
            <person name="Shen D."/>
            <person name="Roswanjaya Y."/>
            <person name="Wardhani T."/>
            <person name="Kalhor M.S."/>
            <person name="Jansen J."/>
            <person name="Van den Hoogen J."/>
            <person name="Gungor B."/>
            <person name="Hartog M."/>
            <person name="Hontelez J."/>
            <person name="Verver J."/>
            <person name="Yang W.-C."/>
            <person name="Schijlen E."/>
            <person name="Repin R."/>
            <person name="Schilthuizen M."/>
            <person name="Schranz E."/>
            <person name="Heidstra R."/>
            <person name="Miyata K."/>
            <person name="Fedorova E."/>
            <person name="Kohlen W."/>
            <person name="Bisseling T."/>
            <person name="Smit S."/>
            <person name="Geurts R."/>
        </authorList>
    </citation>
    <scope>NUCLEOTIDE SEQUENCE [LARGE SCALE GENOMIC DNA]</scope>
    <source>
        <strain evidence="2">cv. WU1-14</strain>
    </source>
</reference>
<name>A0A2P5AAH7_PARAD</name>
<gene>
    <name evidence="1" type="ORF">PanWU01x14_351860</name>
</gene>
<evidence type="ECO:0000313" key="1">
    <source>
        <dbReference type="EMBL" id="PON33547.1"/>
    </source>
</evidence>
<sequence>MNERLYAALFYHRSTEVSDDRLRLENTEQEEEKREHITYYQGIWIQIYKVIRQGISILDQEGNNSILLHYIY</sequence>
<keyword evidence="2" id="KW-1185">Reference proteome</keyword>
<proteinExistence type="predicted"/>
<comment type="caution">
    <text evidence="1">The sequence shown here is derived from an EMBL/GenBank/DDBJ whole genome shotgun (WGS) entry which is preliminary data.</text>
</comment>
<evidence type="ECO:0000313" key="2">
    <source>
        <dbReference type="Proteomes" id="UP000237105"/>
    </source>
</evidence>
<dbReference type="Proteomes" id="UP000237105">
    <property type="component" value="Unassembled WGS sequence"/>
</dbReference>
<protein>
    <submittedName>
        <fullName evidence="1">Uncharacterized protein</fullName>
    </submittedName>
</protein>
<dbReference type="AlphaFoldDB" id="A0A2P5AAH7"/>
<organism evidence="1 2">
    <name type="scientific">Parasponia andersonii</name>
    <name type="common">Sponia andersonii</name>
    <dbReference type="NCBI Taxonomy" id="3476"/>
    <lineage>
        <taxon>Eukaryota</taxon>
        <taxon>Viridiplantae</taxon>
        <taxon>Streptophyta</taxon>
        <taxon>Embryophyta</taxon>
        <taxon>Tracheophyta</taxon>
        <taxon>Spermatophyta</taxon>
        <taxon>Magnoliopsida</taxon>
        <taxon>eudicotyledons</taxon>
        <taxon>Gunneridae</taxon>
        <taxon>Pentapetalae</taxon>
        <taxon>rosids</taxon>
        <taxon>fabids</taxon>
        <taxon>Rosales</taxon>
        <taxon>Cannabaceae</taxon>
        <taxon>Parasponia</taxon>
    </lineage>
</organism>